<dbReference type="GO" id="GO:0046934">
    <property type="term" value="F:1-phosphatidylinositol-4,5-bisphosphate 3-kinase activity"/>
    <property type="evidence" value="ECO:0007669"/>
    <property type="project" value="UniProtKB-EC"/>
</dbReference>
<feature type="domain" description="PI3K/PI4K catalytic" evidence="34">
    <location>
        <begin position="1116"/>
        <end position="1394"/>
    </location>
</feature>
<dbReference type="Pfam" id="PF00792">
    <property type="entry name" value="PI3K_C2"/>
    <property type="match status" value="1"/>
</dbReference>
<evidence type="ECO:0000256" key="25">
    <source>
        <dbReference type="ARBA" id="ARBA00023329"/>
    </source>
</evidence>
<dbReference type="PROSITE" id="PS51545">
    <property type="entry name" value="PIK_HELICAL"/>
    <property type="match status" value="1"/>
</dbReference>
<comment type="catalytic activity">
    <reaction evidence="27">
        <text>a 1,2-diacyl-sn-glycero-3-phospho-(1D-myo-inositol) + ATP = a 1,2-diacyl-sn-glycero-3-phospho-(1D-myo-inositol-3-phosphate) + ADP + H(+)</text>
        <dbReference type="Rhea" id="RHEA:12709"/>
        <dbReference type="ChEBI" id="CHEBI:15378"/>
        <dbReference type="ChEBI" id="CHEBI:30616"/>
        <dbReference type="ChEBI" id="CHEBI:57880"/>
        <dbReference type="ChEBI" id="CHEBI:58088"/>
        <dbReference type="ChEBI" id="CHEBI:456216"/>
        <dbReference type="EC" id="2.7.1.137"/>
    </reaction>
    <physiologicalReaction direction="left-to-right" evidence="27">
        <dbReference type="Rhea" id="RHEA:12710"/>
    </physiologicalReaction>
</comment>
<dbReference type="FunFam" id="2.60.40.150:FF:000116">
    <property type="entry name" value="Phosphatidylinositol 4-phosphate 3-kinase C2 domain-containing subunit alpha"/>
    <property type="match status" value="1"/>
</dbReference>
<dbReference type="Pfam" id="PF00168">
    <property type="entry name" value="C2"/>
    <property type="match status" value="1"/>
</dbReference>
<dbReference type="Gene3D" id="3.30.1010.10">
    <property type="entry name" value="Phosphatidylinositol 3-kinase Catalytic Subunit, Chain A, domain 4"/>
    <property type="match status" value="1"/>
</dbReference>
<feature type="domain" description="C2" evidence="32">
    <location>
        <begin position="1573"/>
        <end position="1692"/>
    </location>
</feature>
<dbReference type="Pfam" id="PF00787">
    <property type="entry name" value="PX"/>
    <property type="match status" value="1"/>
</dbReference>
<dbReference type="EC" id="2.7.1.137" evidence="10"/>
<evidence type="ECO:0000256" key="11">
    <source>
        <dbReference type="ARBA" id="ARBA00022475"/>
    </source>
</evidence>
<accession>A0A9Q1ER56</accession>
<proteinExistence type="inferred from homology"/>
<dbReference type="PROSITE" id="PS50004">
    <property type="entry name" value="C2"/>
    <property type="match status" value="1"/>
</dbReference>
<dbReference type="FunFam" id="1.25.40.70:FF:000007">
    <property type="entry name" value="phosphatidylinositol 4-phosphate 3-kinase C2 domain-containing subunit alpha"/>
    <property type="match status" value="1"/>
</dbReference>
<dbReference type="GO" id="GO:0016303">
    <property type="term" value="F:1-phosphatidylinositol-3-kinase activity"/>
    <property type="evidence" value="ECO:0007669"/>
    <property type="project" value="UniProtKB-EC"/>
</dbReference>
<evidence type="ECO:0000256" key="16">
    <source>
        <dbReference type="ARBA" id="ARBA00022679"/>
    </source>
</evidence>
<evidence type="ECO:0000256" key="2">
    <source>
        <dbReference type="ARBA" id="ARBA00001946"/>
    </source>
</evidence>
<dbReference type="SMART" id="SM00146">
    <property type="entry name" value="PI3Kc"/>
    <property type="match status" value="1"/>
</dbReference>
<dbReference type="InterPro" id="IPR000008">
    <property type="entry name" value="C2_dom"/>
</dbReference>
<evidence type="ECO:0000256" key="12">
    <source>
        <dbReference type="ARBA" id="ARBA00022483"/>
    </source>
</evidence>
<keyword evidence="23" id="KW-0472">Membrane</keyword>
<dbReference type="InterPro" id="IPR001683">
    <property type="entry name" value="PX_dom"/>
</dbReference>
<evidence type="ECO:0000259" key="35">
    <source>
        <dbReference type="PROSITE" id="PS51545"/>
    </source>
</evidence>
<keyword evidence="16" id="KW-0808">Transferase</keyword>
<dbReference type="GO" id="GO:0005524">
    <property type="term" value="F:ATP binding"/>
    <property type="evidence" value="ECO:0007669"/>
    <property type="project" value="UniProtKB-KW"/>
</dbReference>
<comment type="catalytic activity">
    <reaction evidence="26">
        <text>a 1,2-diacyl-sn-glycero-3-phospho-(1D-myo-inositol-4,5-bisphosphate) + ATP = a 1,2-diacyl-sn-glycero-3-phospho-(1D-myo-inositol-3,4,5-trisphosphate) + ADP + H(+)</text>
        <dbReference type="Rhea" id="RHEA:21292"/>
        <dbReference type="ChEBI" id="CHEBI:15378"/>
        <dbReference type="ChEBI" id="CHEBI:30616"/>
        <dbReference type="ChEBI" id="CHEBI:57836"/>
        <dbReference type="ChEBI" id="CHEBI:58456"/>
        <dbReference type="ChEBI" id="CHEBI:456216"/>
        <dbReference type="EC" id="2.7.1.153"/>
    </reaction>
    <physiologicalReaction direction="left-to-right" evidence="26">
        <dbReference type="Rhea" id="RHEA:21293"/>
    </physiologicalReaction>
</comment>
<dbReference type="CDD" id="cd08381">
    <property type="entry name" value="C2B_PI3K_class_II"/>
    <property type="match status" value="1"/>
</dbReference>
<feature type="compositionally biased region" description="Gly residues" evidence="31">
    <location>
        <begin position="315"/>
        <end position="324"/>
    </location>
</feature>
<dbReference type="InterPro" id="IPR036871">
    <property type="entry name" value="PX_dom_sf"/>
</dbReference>
<dbReference type="FunFam" id="1.10.1070.11:FF:000003">
    <property type="entry name" value="Phosphatidylinositol 4-phosphate 3-kinase C2 domain-containing subunit beta"/>
    <property type="match status" value="1"/>
</dbReference>
<feature type="domain" description="C2 PI3K-type" evidence="37">
    <location>
        <begin position="695"/>
        <end position="853"/>
    </location>
</feature>
<dbReference type="PROSITE" id="PS00916">
    <property type="entry name" value="PI3_4_KINASE_2"/>
    <property type="match status" value="1"/>
</dbReference>
<dbReference type="SUPFAM" id="SSF49562">
    <property type="entry name" value="C2 domain (Calcium/lipid-binding domain, CaLB)"/>
    <property type="match status" value="2"/>
</dbReference>
<evidence type="ECO:0000256" key="23">
    <source>
        <dbReference type="ARBA" id="ARBA00023136"/>
    </source>
</evidence>
<dbReference type="PROSITE" id="PS51546">
    <property type="entry name" value="PI3K_RBD"/>
    <property type="match status" value="1"/>
</dbReference>
<evidence type="ECO:0000256" key="29">
    <source>
        <dbReference type="ARBA" id="ARBA00069404"/>
    </source>
</evidence>
<reference evidence="38" key="1">
    <citation type="journal article" date="2023" name="Science">
        <title>Genome structures resolve the early diversification of teleost fishes.</title>
        <authorList>
            <person name="Parey E."/>
            <person name="Louis A."/>
            <person name="Montfort J."/>
            <person name="Bouchez O."/>
            <person name="Roques C."/>
            <person name="Iampietro C."/>
            <person name="Lluch J."/>
            <person name="Castinel A."/>
            <person name="Donnadieu C."/>
            <person name="Desvignes T."/>
            <person name="Floi Bucao C."/>
            <person name="Jouanno E."/>
            <person name="Wen M."/>
            <person name="Mejri S."/>
            <person name="Dirks R."/>
            <person name="Jansen H."/>
            <person name="Henkel C."/>
            <person name="Chen W.J."/>
            <person name="Zahm M."/>
            <person name="Cabau C."/>
            <person name="Klopp C."/>
            <person name="Thompson A.W."/>
            <person name="Robinson-Rechavi M."/>
            <person name="Braasch I."/>
            <person name="Lecointre G."/>
            <person name="Bobe J."/>
            <person name="Postlethwait J.H."/>
            <person name="Berthelot C."/>
            <person name="Roest Crollius H."/>
            <person name="Guiguen Y."/>
        </authorList>
    </citation>
    <scope>NUCLEOTIDE SEQUENCE</scope>
    <source>
        <strain evidence="38">WJC10195</strain>
    </source>
</reference>
<comment type="similarity">
    <text evidence="7">Belongs to the PI3/PI4-kinase family. Type III PI4K subfamily.</text>
</comment>
<feature type="region of interest" description="Disordered" evidence="31">
    <location>
        <begin position="1"/>
        <end position="23"/>
    </location>
</feature>
<evidence type="ECO:0000259" key="34">
    <source>
        <dbReference type="PROSITE" id="PS50290"/>
    </source>
</evidence>
<evidence type="ECO:0000256" key="9">
    <source>
        <dbReference type="ARBA" id="ARBA00012013"/>
    </source>
</evidence>
<comment type="cofactor">
    <cofactor evidence="2">
        <name>Mg(2+)</name>
        <dbReference type="ChEBI" id="CHEBI:18420"/>
    </cofactor>
</comment>
<dbReference type="SUPFAM" id="SSF48371">
    <property type="entry name" value="ARM repeat"/>
    <property type="match status" value="1"/>
</dbReference>
<evidence type="ECO:0000259" key="33">
    <source>
        <dbReference type="PROSITE" id="PS50195"/>
    </source>
</evidence>
<dbReference type="InterPro" id="IPR029071">
    <property type="entry name" value="Ubiquitin-like_domsf"/>
</dbReference>
<dbReference type="InterPro" id="IPR036940">
    <property type="entry name" value="PI3/4_kinase_cat_sf"/>
</dbReference>
<evidence type="ECO:0000256" key="17">
    <source>
        <dbReference type="ARBA" id="ARBA00022741"/>
    </source>
</evidence>
<dbReference type="InterPro" id="IPR016024">
    <property type="entry name" value="ARM-type_fold"/>
</dbReference>
<dbReference type="PROSITE" id="PS00915">
    <property type="entry name" value="PI3_4_KINASE_1"/>
    <property type="match status" value="1"/>
</dbReference>
<evidence type="ECO:0000256" key="3">
    <source>
        <dbReference type="ARBA" id="ARBA00004123"/>
    </source>
</evidence>
<dbReference type="GO" id="GO:0005794">
    <property type="term" value="C:Golgi apparatus"/>
    <property type="evidence" value="ECO:0007669"/>
    <property type="project" value="UniProtKB-SubCell"/>
</dbReference>
<evidence type="ECO:0000256" key="19">
    <source>
        <dbReference type="ARBA" id="ARBA00022840"/>
    </source>
</evidence>
<keyword evidence="17" id="KW-0547">Nucleotide-binding</keyword>
<organism evidence="38 39">
    <name type="scientific">Synaphobranchus kaupii</name>
    <name type="common">Kaup's arrowtooth eel</name>
    <dbReference type="NCBI Taxonomy" id="118154"/>
    <lineage>
        <taxon>Eukaryota</taxon>
        <taxon>Metazoa</taxon>
        <taxon>Chordata</taxon>
        <taxon>Craniata</taxon>
        <taxon>Vertebrata</taxon>
        <taxon>Euteleostomi</taxon>
        <taxon>Actinopterygii</taxon>
        <taxon>Neopterygii</taxon>
        <taxon>Teleostei</taxon>
        <taxon>Anguilliformes</taxon>
        <taxon>Synaphobranchidae</taxon>
        <taxon>Synaphobranchus</taxon>
    </lineage>
</organism>
<comment type="subcellular location">
    <subcellularLocation>
        <location evidence="5">Cell membrane</location>
    </subcellularLocation>
    <subcellularLocation>
        <location evidence="4">Cytoplasmic vesicle</location>
        <location evidence="4">Clathrin-coated vesicle</location>
    </subcellularLocation>
    <subcellularLocation>
        <location evidence="6">Golgi apparatus</location>
        <location evidence="6">trans-Golgi network</location>
    </subcellularLocation>
    <subcellularLocation>
        <location evidence="3">Nucleus</location>
    </subcellularLocation>
</comment>
<dbReference type="Pfam" id="PF00794">
    <property type="entry name" value="PI3K_rbd"/>
    <property type="match status" value="1"/>
</dbReference>
<keyword evidence="24" id="KW-0539">Nucleus</keyword>
<dbReference type="SUPFAM" id="SSF64268">
    <property type="entry name" value="PX domain"/>
    <property type="match status" value="1"/>
</dbReference>
<evidence type="ECO:0000256" key="18">
    <source>
        <dbReference type="ARBA" id="ARBA00022777"/>
    </source>
</evidence>
<dbReference type="EC" id="2.7.1.154" evidence="9"/>
<dbReference type="PROSITE" id="PS50290">
    <property type="entry name" value="PI3_4_KINASE_3"/>
    <property type="match status" value="1"/>
</dbReference>
<dbReference type="GO" id="GO:0035091">
    <property type="term" value="F:phosphatidylinositol binding"/>
    <property type="evidence" value="ECO:0007669"/>
    <property type="project" value="InterPro"/>
</dbReference>
<dbReference type="EC" id="2.7.1.153" evidence="8"/>
<dbReference type="Gene3D" id="2.60.40.150">
    <property type="entry name" value="C2 domain"/>
    <property type="match status" value="2"/>
</dbReference>
<dbReference type="FunFam" id="3.10.20.90:FF:000156">
    <property type="entry name" value="Phosphatidylinositol 4-phosphate 3-kinase C2 domain-containing subunit alpha"/>
    <property type="match status" value="1"/>
</dbReference>
<dbReference type="GO" id="GO:0030136">
    <property type="term" value="C:clathrin-coated vesicle"/>
    <property type="evidence" value="ECO:0007669"/>
    <property type="project" value="UniProtKB-SubCell"/>
</dbReference>
<keyword evidence="39" id="KW-1185">Reference proteome</keyword>
<dbReference type="Proteomes" id="UP001152622">
    <property type="component" value="Chromosome 13"/>
</dbReference>
<dbReference type="CDD" id="cd04012">
    <property type="entry name" value="C2A_PI3K_class_II"/>
    <property type="match status" value="1"/>
</dbReference>
<keyword evidence="20" id="KW-0007">Acetylation</keyword>
<evidence type="ECO:0000256" key="15">
    <source>
        <dbReference type="ARBA" id="ARBA00022583"/>
    </source>
</evidence>
<dbReference type="GO" id="GO:0043491">
    <property type="term" value="P:phosphatidylinositol 3-kinase/protein kinase B signal transduction"/>
    <property type="evidence" value="ECO:0007669"/>
    <property type="project" value="TreeGrafter"/>
</dbReference>
<feature type="domain" description="PX" evidence="33">
    <location>
        <begin position="1433"/>
        <end position="1549"/>
    </location>
</feature>
<dbReference type="InterPro" id="IPR015433">
    <property type="entry name" value="PI3/4_kinase"/>
</dbReference>
<comment type="catalytic activity">
    <reaction evidence="28">
        <text>a 1,2-diacyl-sn-glycero-3-phospho-(1D-myo-inositol 4-phosphate) + ATP = a 1,2-diacyl-sn-glycero-3-phospho-(1D-myo-inositol-3,4-bisphosphate) + ADP + H(+)</text>
        <dbReference type="Rhea" id="RHEA:18373"/>
        <dbReference type="ChEBI" id="CHEBI:15378"/>
        <dbReference type="ChEBI" id="CHEBI:30616"/>
        <dbReference type="ChEBI" id="CHEBI:57658"/>
        <dbReference type="ChEBI" id="CHEBI:58178"/>
        <dbReference type="ChEBI" id="CHEBI:456216"/>
        <dbReference type="EC" id="2.7.1.154"/>
    </reaction>
    <physiologicalReaction direction="left-to-right" evidence="28">
        <dbReference type="Rhea" id="RHEA:18374"/>
    </physiologicalReaction>
</comment>
<dbReference type="Pfam" id="PF00454">
    <property type="entry name" value="PI3_PI4_kinase"/>
    <property type="match status" value="1"/>
</dbReference>
<evidence type="ECO:0000256" key="8">
    <source>
        <dbReference type="ARBA" id="ARBA00012010"/>
    </source>
</evidence>
<feature type="domain" description="PI3K-RBD" evidence="36">
    <location>
        <begin position="436"/>
        <end position="524"/>
    </location>
</feature>
<dbReference type="SMART" id="SM00312">
    <property type="entry name" value="PX"/>
    <property type="match status" value="1"/>
</dbReference>
<dbReference type="InterPro" id="IPR042236">
    <property type="entry name" value="PI3K_accessory_sf"/>
</dbReference>
<evidence type="ECO:0000256" key="21">
    <source>
        <dbReference type="ARBA" id="ARBA00023034"/>
    </source>
</evidence>
<evidence type="ECO:0000256" key="7">
    <source>
        <dbReference type="ARBA" id="ARBA00006209"/>
    </source>
</evidence>
<evidence type="ECO:0000259" key="36">
    <source>
        <dbReference type="PROSITE" id="PS51546"/>
    </source>
</evidence>
<sequence>MAQISSGFKQDLSPSVGVDGPRGIVGKEEALQMEAEALAKHQRKKRHSLPALSSSATAARLLAGKLQGLSSVSGSEPDLIVFPEMESERKGGGGGGGEKLTSEELENLLLQDSTGSSRPARPFALLGCSLSASYPGSQAFAPSPVHARPWTPPSAPGPAFPSAPFPKPPCSSFQNGLATSGQPFRPSSERAFFLSLPTSPAFVTFAPMQGPVPLVFPHPTPIPAPAVSPEMAKLFDQIASTSEYLKTGRSPGADPEWMAPPLAPPLATTPDSRIEWLDMDPLSMRKADSGEAPPPEPEEAGPAGDPWDAVLLDEGAGGGGGGGASSPPTQARLQRPAPSQPRRTPRGAGLTRSHSLNIHPTSCQHSQSVQCDEGGGKAGILRDLLQDVDAQNQEIVAFCGDIAGLRSRFPHDDLVTNPGYVLSPVVSPRGTNTGSAGGVKVSIEISDSQEPVTFTCDVSSPVELVIMQALCWVHDDLSQVDISGYILKVCGQEEVLQNQHSLGSHEHVQNCRKWEMEIQLQLLSRSAIRKDLARTAEDDSSPIDLEKYLDQVERPFKETVTRQGLASLLGGYHKQVTACLQNEDTQYRTVDRAIHAVKSLCSLLDEVETPAIAEAVKRVRHEASVLRTTPPQVCSQSSGASTGGNPSPVEDALAQLTSALYELVKLYLRSFCPVTTQHAECEPGEGSDNREASGTTEHLRFTLFAVHGITNAWVSSYEKYYLMCSLTHNGRNLFKPIQSKKVGAYKSFYYHIKWDELVQFPIAVALLPLEAILSFSLYGILNQNASGSPDSNKPRKPPELLGRVSMPLFNFRGVLAHGSQLLSLWSFPSPTLGGTVGRRRTQGARTILQVDFPSSAVDVLYVGPQPVSLPDPQSLEPLDPDLKKRVERLCRRASALGLTRSDRLLLWDKRLHCRAYVHSLPKVLASAPRWDWGSMGEIHALLHHWPALLPVSALELLESKFADSQVRGVAVGWIQSCSEDELTDYLPQLVQALKFECHLKNALVMFLLSRAQGSINIAHYLYWLLRDAVQDPCFGPRYENVLGALLCLCGAGLRAELDKQTRLVQLLGMLAEKVRQAGSSTRQAVLQEGLGRIQSFFQNNTCGLPLSPGLVVRDLNVKACSFFSSNAVPLKIALVNADPLGEEINVMFKVGEDLRQDMLALQLMRIMDRVWLQEGLDLRIVNFRCISTGKDRGMVELVPASDTLRKIQVEYGVTGSFKDKPLAEWLRKYNPTEDEYEKASENFIYSCAGCCVATYVLGIGDRHNDNIMLRSTGHVFHIDFGKFLGHSQMFGSFKRDRAPFVLTSDMAYVINGGERPSSRFQLFVDLCSQAYNLIRKHSGLFLNLLSLMTSSGLPELTGARDLKYVHDALQPESTDAEATVFFTRLIESSLGSVATKFNFFIHNLAQMRFSGLPSNDEPLLSFSPRTYTLKQDGRIRDASIFTFQKRYSPEKHYTYVLRVHREGQSEAQFVSRTFDEFQELHSKLTILFALWKLPGFPNKMVLGRTHIKDVAARRKVELNNYVHNLLRSSTEVTQCDLVYTFFHPIGRDDKAEVFEGMSKPPEAPPISSRSGRVEGEVKLSVSYRNSTLFIMVMHIKGLVSDDGTDPNPYVKTYLLPDPQKTSKRKTKISRKTLNPTFNEMLVYSGYSKETLSQRELQLSVLSAESLRENCCLGGLTLSLKDFDLSRETVGWYKLIAVPSF</sequence>
<keyword evidence="12" id="KW-0268">Exocytosis</keyword>
<dbReference type="OrthoDB" id="67688at2759"/>
<dbReference type="InterPro" id="IPR000341">
    <property type="entry name" value="PI3K_Ras-bd_dom"/>
</dbReference>
<keyword evidence="15" id="KW-0254">Endocytosis</keyword>
<evidence type="ECO:0000256" key="30">
    <source>
        <dbReference type="ARBA" id="ARBA00079346"/>
    </source>
</evidence>
<dbReference type="GO" id="GO:0005942">
    <property type="term" value="C:phosphatidylinositol 3-kinase complex"/>
    <property type="evidence" value="ECO:0007669"/>
    <property type="project" value="TreeGrafter"/>
</dbReference>
<keyword evidence="18" id="KW-0418">Kinase</keyword>
<keyword evidence="21" id="KW-0333">Golgi apparatus</keyword>
<gene>
    <name evidence="38" type="ORF">SKAU_G00307570</name>
</gene>
<dbReference type="PANTHER" id="PTHR10048:SF28">
    <property type="entry name" value="PHOSPHATIDYLINOSITOL 4-PHOSPHATE 3-KINASE C2 DOMAIN-CONTAINING SUBUNIT ALPHA"/>
    <property type="match status" value="1"/>
</dbReference>
<evidence type="ECO:0000259" key="32">
    <source>
        <dbReference type="PROSITE" id="PS50004"/>
    </source>
</evidence>
<dbReference type="InterPro" id="IPR002420">
    <property type="entry name" value="PI3K-type_C2_dom"/>
</dbReference>
<keyword evidence="14" id="KW-0597">Phosphoprotein</keyword>
<dbReference type="Pfam" id="PF00613">
    <property type="entry name" value="PI3Ka"/>
    <property type="match status" value="1"/>
</dbReference>
<evidence type="ECO:0000256" key="26">
    <source>
        <dbReference type="ARBA" id="ARBA00023981"/>
    </source>
</evidence>
<evidence type="ECO:0000256" key="24">
    <source>
        <dbReference type="ARBA" id="ARBA00023242"/>
    </source>
</evidence>
<dbReference type="GO" id="GO:0035005">
    <property type="term" value="F:1-phosphatidylinositol-4-phosphate 3-kinase activity"/>
    <property type="evidence" value="ECO:0007669"/>
    <property type="project" value="UniProtKB-EC"/>
</dbReference>
<evidence type="ECO:0000313" key="38">
    <source>
        <dbReference type="EMBL" id="KAJ8343428.1"/>
    </source>
</evidence>
<evidence type="ECO:0000256" key="27">
    <source>
        <dbReference type="ARBA" id="ARBA00023985"/>
    </source>
</evidence>
<evidence type="ECO:0000256" key="13">
    <source>
        <dbReference type="ARBA" id="ARBA00022490"/>
    </source>
</evidence>
<feature type="region of interest" description="Disordered" evidence="31">
    <location>
        <begin position="284"/>
        <end position="373"/>
    </location>
</feature>
<feature type="compositionally biased region" description="Polar residues" evidence="31">
    <location>
        <begin position="628"/>
        <end position="645"/>
    </location>
</feature>
<keyword evidence="22" id="KW-0443">Lipid metabolism</keyword>
<dbReference type="InterPro" id="IPR011009">
    <property type="entry name" value="Kinase-like_dom_sf"/>
</dbReference>
<dbReference type="SMART" id="SM00144">
    <property type="entry name" value="PI3K_rbd"/>
    <property type="match status" value="1"/>
</dbReference>
<dbReference type="FunFam" id="3.30.1520.10:FF:000006">
    <property type="entry name" value="Phosphatidylinositol 4-phosphate 3-kinase C2 domain-containing subunit alpha"/>
    <property type="match status" value="1"/>
</dbReference>
<dbReference type="SMART" id="SM00145">
    <property type="entry name" value="PI3Ka"/>
    <property type="match status" value="1"/>
</dbReference>
<dbReference type="EMBL" id="JAINUF010000013">
    <property type="protein sequence ID" value="KAJ8343428.1"/>
    <property type="molecule type" value="Genomic_DNA"/>
</dbReference>
<feature type="domain" description="PIK helical" evidence="35">
    <location>
        <begin position="872"/>
        <end position="1048"/>
    </location>
</feature>
<keyword evidence="11" id="KW-1003">Cell membrane</keyword>
<dbReference type="PROSITE" id="PS51547">
    <property type="entry name" value="C2_PI3K"/>
    <property type="match status" value="1"/>
</dbReference>
<evidence type="ECO:0000259" key="37">
    <source>
        <dbReference type="PROSITE" id="PS51547"/>
    </source>
</evidence>
<dbReference type="PANTHER" id="PTHR10048">
    <property type="entry name" value="PHOSPHATIDYLINOSITOL KINASE"/>
    <property type="match status" value="1"/>
</dbReference>
<dbReference type="GO" id="GO:0048015">
    <property type="term" value="P:phosphatidylinositol-mediated signaling"/>
    <property type="evidence" value="ECO:0007669"/>
    <property type="project" value="TreeGrafter"/>
</dbReference>
<comment type="caution">
    <text evidence="38">The sequence shown here is derived from an EMBL/GenBank/DDBJ whole genome shotgun (WGS) entry which is preliminary data.</text>
</comment>
<evidence type="ECO:0000256" key="5">
    <source>
        <dbReference type="ARBA" id="ARBA00004236"/>
    </source>
</evidence>
<dbReference type="GO" id="GO:0005634">
    <property type="term" value="C:nucleus"/>
    <property type="evidence" value="ECO:0007669"/>
    <property type="project" value="UniProtKB-SubCell"/>
</dbReference>
<dbReference type="Gene3D" id="3.30.1520.10">
    <property type="entry name" value="Phox-like domain"/>
    <property type="match status" value="1"/>
</dbReference>
<evidence type="ECO:0000256" key="31">
    <source>
        <dbReference type="SAM" id="MobiDB-lite"/>
    </source>
</evidence>
<dbReference type="GO" id="GO:0016477">
    <property type="term" value="P:cell migration"/>
    <property type="evidence" value="ECO:0007669"/>
    <property type="project" value="TreeGrafter"/>
</dbReference>
<name>A0A9Q1ER56_SYNKA</name>
<comment type="cofactor">
    <cofactor evidence="1">
        <name>Ca(2+)</name>
        <dbReference type="ChEBI" id="CHEBI:29108"/>
    </cofactor>
</comment>
<dbReference type="SUPFAM" id="SSF56112">
    <property type="entry name" value="Protein kinase-like (PK-like)"/>
    <property type="match status" value="1"/>
</dbReference>
<keyword evidence="13" id="KW-0963">Cytoplasm</keyword>
<dbReference type="PROSITE" id="PS50195">
    <property type="entry name" value="PX"/>
    <property type="match status" value="1"/>
</dbReference>
<dbReference type="GO" id="GO:0005886">
    <property type="term" value="C:plasma membrane"/>
    <property type="evidence" value="ECO:0007669"/>
    <property type="project" value="UniProtKB-SubCell"/>
</dbReference>
<evidence type="ECO:0000313" key="39">
    <source>
        <dbReference type="Proteomes" id="UP001152622"/>
    </source>
</evidence>
<evidence type="ECO:0000256" key="10">
    <source>
        <dbReference type="ARBA" id="ARBA00012073"/>
    </source>
</evidence>
<dbReference type="SMART" id="SM00239">
    <property type="entry name" value="C2"/>
    <property type="match status" value="2"/>
</dbReference>
<dbReference type="FunFam" id="3.30.1010.10:FF:000001">
    <property type="entry name" value="Phosphatidylinositol 4-phosphate 3-kinase C2 domain-containing subunit beta"/>
    <property type="match status" value="1"/>
</dbReference>
<feature type="region of interest" description="Disordered" evidence="31">
    <location>
        <begin position="628"/>
        <end position="648"/>
    </location>
</feature>
<dbReference type="Gene3D" id="3.10.20.770">
    <property type="match status" value="1"/>
</dbReference>
<evidence type="ECO:0000256" key="4">
    <source>
        <dbReference type="ARBA" id="ARBA00004132"/>
    </source>
</evidence>
<dbReference type="Gene3D" id="1.10.1070.11">
    <property type="entry name" value="Phosphatidylinositol 3-/4-kinase, catalytic domain"/>
    <property type="match status" value="1"/>
</dbReference>
<feature type="compositionally biased region" description="Polar residues" evidence="31">
    <location>
        <begin position="352"/>
        <end position="370"/>
    </location>
</feature>
<evidence type="ECO:0000256" key="28">
    <source>
        <dbReference type="ARBA" id="ARBA00029297"/>
    </source>
</evidence>
<keyword evidence="19" id="KW-0067">ATP-binding</keyword>
<dbReference type="InterPro" id="IPR001263">
    <property type="entry name" value="PI3K_accessory_dom"/>
</dbReference>
<feature type="region of interest" description="Disordered" evidence="31">
    <location>
        <begin position="245"/>
        <end position="270"/>
    </location>
</feature>
<evidence type="ECO:0000256" key="22">
    <source>
        <dbReference type="ARBA" id="ARBA00023098"/>
    </source>
</evidence>
<protein>
    <recommendedName>
        <fullName evidence="29">Phosphatidylinositol 4-phosphate 3-kinase C2 domain-containing subunit alpha</fullName>
        <ecNumber evidence="10">2.7.1.137</ecNumber>
        <ecNumber evidence="8">2.7.1.153</ecNumber>
        <ecNumber evidence="9">2.7.1.154</ecNumber>
    </recommendedName>
    <alternativeName>
        <fullName evidence="30">Phosphoinositide 3-kinase-C2-alpha</fullName>
    </alternativeName>
</protein>
<evidence type="ECO:0000256" key="6">
    <source>
        <dbReference type="ARBA" id="ARBA00004601"/>
    </source>
</evidence>
<evidence type="ECO:0000256" key="1">
    <source>
        <dbReference type="ARBA" id="ARBA00001913"/>
    </source>
</evidence>
<dbReference type="InterPro" id="IPR018936">
    <property type="entry name" value="PI3/4_kinase_CS"/>
</dbReference>
<dbReference type="GO" id="GO:0006897">
    <property type="term" value="P:endocytosis"/>
    <property type="evidence" value="ECO:0007669"/>
    <property type="project" value="UniProtKB-KW"/>
</dbReference>
<dbReference type="SMART" id="SM00142">
    <property type="entry name" value="PI3K_C2"/>
    <property type="match status" value="1"/>
</dbReference>
<dbReference type="GO" id="GO:0006887">
    <property type="term" value="P:exocytosis"/>
    <property type="evidence" value="ECO:0007669"/>
    <property type="project" value="UniProtKB-KW"/>
</dbReference>
<keyword evidence="25" id="KW-0968">Cytoplasmic vesicle</keyword>
<evidence type="ECO:0000256" key="20">
    <source>
        <dbReference type="ARBA" id="ARBA00022990"/>
    </source>
</evidence>
<evidence type="ECO:0000256" key="14">
    <source>
        <dbReference type="ARBA" id="ARBA00022553"/>
    </source>
</evidence>
<dbReference type="InterPro" id="IPR000403">
    <property type="entry name" value="PI3/4_kinase_cat_dom"/>
</dbReference>
<dbReference type="InterPro" id="IPR035892">
    <property type="entry name" value="C2_domain_sf"/>
</dbReference>
<dbReference type="SUPFAM" id="SSF54236">
    <property type="entry name" value="Ubiquitin-like"/>
    <property type="match status" value="1"/>
</dbReference>
<dbReference type="FunFam" id="2.60.40.150:FF:000036">
    <property type="entry name" value="phosphatidylinositol 4-phosphate 3-kinase C2 domain-containing subunit beta"/>
    <property type="match status" value="1"/>
</dbReference>
<dbReference type="Gene3D" id="1.25.40.70">
    <property type="entry name" value="Phosphatidylinositol 3-kinase, accessory domain (PIK)"/>
    <property type="match status" value="1"/>
</dbReference>